<evidence type="ECO:0000313" key="2">
    <source>
        <dbReference type="EMBL" id="NEV15303.1"/>
    </source>
</evidence>
<evidence type="ECO:0000256" key="1">
    <source>
        <dbReference type="SAM" id="MobiDB-lite"/>
    </source>
</evidence>
<feature type="compositionally biased region" description="Basic and acidic residues" evidence="1">
    <location>
        <begin position="64"/>
        <end position="77"/>
    </location>
</feature>
<evidence type="ECO:0000313" key="3">
    <source>
        <dbReference type="Proteomes" id="UP000471190"/>
    </source>
</evidence>
<dbReference type="AlphaFoldDB" id="A0A6P1CHR7"/>
<organism evidence="2 3">
    <name type="scientific">Rhizobium tropici</name>
    <dbReference type="NCBI Taxonomy" id="398"/>
    <lineage>
        <taxon>Bacteria</taxon>
        <taxon>Pseudomonadati</taxon>
        <taxon>Pseudomonadota</taxon>
        <taxon>Alphaproteobacteria</taxon>
        <taxon>Hyphomicrobiales</taxon>
        <taxon>Rhizobiaceae</taxon>
        <taxon>Rhizobium/Agrobacterium group</taxon>
        <taxon>Rhizobium</taxon>
    </lineage>
</organism>
<sequence length="77" mass="8296">MKSLRDSPDRDMASNAATKNGLVLPSLCRNASGMMVQPLGAATECEFEPAMETGPFTRTGSALDAERATEENMRWSS</sequence>
<gene>
    <name evidence="2" type="ORF">GXW80_30590</name>
</gene>
<geneLocation type="plasmid" evidence="2">
    <name>pA12b</name>
</geneLocation>
<feature type="region of interest" description="Disordered" evidence="1">
    <location>
        <begin position="52"/>
        <end position="77"/>
    </location>
</feature>
<accession>A0A6P1CHR7</accession>
<comment type="caution">
    <text evidence="2">The sequence shown here is derived from an EMBL/GenBank/DDBJ whole genome shotgun (WGS) entry which is preliminary data.</text>
</comment>
<dbReference type="EMBL" id="JAADZA010000078">
    <property type="protein sequence ID" value="NEV15303.1"/>
    <property type="molecule type" value="Genomic_DNA"/>
</dbReference>
<keyword evidence="2" id="KW-0614">Plasmid</keyword>
<feature type="region of interest" description="Disordered" evidence="1">
    <location>
        <begin position="1"/>
        <end position="21"/>
    </location>
</feature>
<proteinExistence type="predicted"/>
<feature type="compositionally biased region" description="Basic and acidic residues" evidence="1">
    <location>
        <begin position="1"/>
        <end position="12"/>
    </location>
</feature>
<reference evidence="2 3" key="1">
    <citation type="submission" date="2020-02" db="EMBL/GenBank/DDBJ databases">
        <title>Draft genome sequence of Rhizobium tropici.</title>
        <authorList>
            <person name="Khayi S."/>
            <person name="Jemo M."/>
        </authorList>
    </citation>
    <scope>NUCLEOTIDE SEQUENCE [LARGE SCALE GENOMIC DNA]</scope>
    <source>
        <strain evidence="2 3">A12</strain>
        <plasmid evidence="2">pA12b</plasmid>
    </source>
</reference>
<dbReference type="Proteomes" id="UP000471190">
    <property type="component" value="Unassembled WGS sequence"/>
</dbReference>
<name>A0A6P1CHR7_RHITR</name>
<protein>
    <submittedName>
        <fullName evidence="2">Uncharacterized protein</fullName>
    </submittedName>
</protein>